<name>A0AAE3ZYN1_9ACTN</name>
<dbReference type="Pfam" id="PF00440">
    <property type="entry name" value="TetR_N"/>
    <property type="match status" value="1"/>
</dbReference>
<sequence length="176" mass="19300">MPRPNADTREEARRIATELFATRGYEQTSLAEIATRLGITKAALYYHFRSKSDLLRSLVEPMLDDIEALAGDLPSDPRATLEAYFDTCHRHRAVLVGLLRDVAVLNELKIVDRIIAVRTRIDAALTDPTPAGRVRAVVALGGLQDAVVLFPDDPTLTTTLRTEAVDAALRALDLPA</sequence>
<feature type="domain" description="HTH tetR-type" evidence="5">
    <location>
        <begin position="6"/>
        <end position="66"/>
    </location>
</feature>
<dbReference type="InterPro" id="IPR001647">
    <property type="entry name" value="HTH_TetR"/>
</dbReference>
<keyword evidence="7" id="KW-1185">Reference proteome</keyword>
<dbReference type="Gene3D" id="1.10.357.10">
    <property type="entry name" value="Tetracycline Repressor, domain 2"/>
    <property type="match status" value="1"/>
</dbReference>
<evidence type="ECO:0000313" key="6">
    <source>
        <dbReference type="EMBL" id="MDR7328297.1"/>
    </source>
</evidence>
<dbReference type="AlphaFoldDB" id="A0AAE3ZYN1"/>
<evidence type="ECO:0000256" key="3">
    <source>
        <dbReference type="ARBA" id="ARBA00023163"/>
    </source>
</evidence>
<dbReference type="PROSITE" id="PS01081">
    <property type="entry name" value="HTH_TETR_1"/>
    <property type="match status" value="1"/>
</dbReference>
<dbReference type="GO" id="GO:0000976">
    <property type="term" value="F:transcription cis-regulatory region binding"/>
    <property type="evidence" value="ECO:0007669"/>
    <property type="project" value="TreeGrafter"/>
</dbReference>
<protein>
    <submittedName>
        <fullName evidence="6">AcrR family transcriptional regulator</fullName>
    </submittedName>
</protein>
<feature type="DNA-binding region" description="H-T-H motif" evidence="4">
    <location>
        <begin position="29"/>
        <end position="48"/>
    </location>
</feature>
<dbReference type="PROSITE" id="PS50977">
    <property type="entry name" value="HTH_TETR_2"/>
    <property type="match status" value="1"/>
</dbReference>
<proteinExistence type="predicted"/>
<evidence type="ECO:0000256" key="4">
    <source>
        <dbReference type="PROSITE-ProRule" id="PRU00335"/>
    </source>
</evidence>
<dbReference type="InterPro" id="IPR050109">
    <property type="entry name" value="HTH-type_TetR-like_transc_reg"/>
</dbReference>
<dbReference type="SUPFAM" id="SSF46689">
    <property type="entry name" value="Homeodomain-like"/>
    <property type="match status" value="1"/>
</dbReference>
<dbReference type="PANTHER" id="PTHR30055">
    <property type="entry name" value="HTH-TYPE TRANSCRIPTIONAL REGULATOR RUTR"/>
    <property type="match status" value="1"/>
</dbReference>
<comment type="caution">
    <text evidence="6">The sequence shown here is derived from an EMBL/GenBank/DDBJ whole genome shotgun (WGS) entry which is preliminary data.</text>
</comment>
<accession>A0AAE3ZYN1</accession>
<evidence type="ECO:0000256" key="1">
    <source>
        <dbReference type="ARBA" id="ARBA00023015"/>
    </source>
</evidence>
<evidence type="ECO:0000256" key="2">
    <source>
        <dbReference type="ARBA" id="ARBA00023125"/>
    </source>
</evidence>
<dbReference type="Proteomes" id="UP001183629">
    <property type="component" value="Unassembled WGS sequence"/>
</dbReference>
<organism evidence="6 7">
    <name type="scientific">Catenuloplanes niger</name>
    <dbReference type="NCBI Taxonomy" id="587534"/>
    <lineage>
        <taxon>Bacteria</taxon>
        <taxon>Bacillati</taxon>
        <taxon>Actinomycetota</taxon>
        <taxon>Actinomycetes</taxon>
        <taxon>Micromonosporales</taxon>
        <taxon>Micromonosporaceae</taxon>
        <taxon>Catenuloplanes</taxon>
    </lineage>
</organism>
<dbReference type="GO" id="GO:0003700">
    <property type="term" value="F:DNA-binding transcription factor activity"/>
    <property type="evidence" value="ECO:0007669"/>
    <property type="project" value="TreeGrafter"/>
</dbReference>
<dbReference type="PANTHER" id="PTHR30055:SF234">
    <property type="entry name" value="HTH-TYPE TRANSCRIPTIONAL REGULATOR BETI"/>
    <property type="match status" value="1"/>
</dbReference>
<keyword evidence="3" id="KW-0804">Transcription</keyword>
<dbReference type="InterPro" id="IPR009057">
    <property type="entry name" value="Homeodomain-like_sf"/>
</dbReference>
<keyword evidence="1" id="KW-0805">Transcription regulation</keyword>
<keyword evidence="2 4" id="KW-0238">DNA-binding</keyword>
<evidence type="ECO:0000259" key="5">
    <source>
        <dbReference type="PROSITE" id="PS50977"/>
    </source>
</evidence>
<dbReference type="EMBL" id="JAVDYC010000001">
    <property type="protein sequence ID" value="MDR7328297.1"/>
    <property type="molecule type" value="Genomic_DNA"/>
</dbReference>
<evidence type="ECO:0000313" key="7">
    <source>
        <dbReference type="Proteomes" id="UP001183629"/>
    </source>
</evidence>
<dbReference type="InterPro" id="IPR023772">
    <property type="entry name" value="DNA-bd_HTH_TetR-type_CS"/>
</dbReference>
<reference evidence="6 7" key="1">
    <citation type="submission" date="2023-07" db="EMBL/GenBank/DDBJ databases">
        <title>Sequencing the genomes of 1000 actinobacteria strains.</title>
        <authorList>
            <person name="Klenk H.-P."/>
        </authorList>
    </citation>
    <scope>NUCLEOTIDE SEQUENCE [LARGE SCALE GENOMIC DNA]</scope>
    <source>
        <strain evidence="6 7">DSM 44711</strain>
    </source>
</reference>
<dbReference type="RefSeq" id="WP_310429373.1">
    <property type="nucleotide sequence ID" value="NZ_JAVDYC010000001.1"/>
</dbReference>
<gene>
    <name evidence="6" type="ORF">J2S44_008547</name>
</gene>
<dbReference type="PRINTS" id="PR00455">
    <property type="entry name" value="HTHTETR"/>
</dbReference>